<accession>A0A0B4D2M7</accession>
<dbReference type="Proteomes" id="UP000031166">
    <property type="component" value="Unassembled WGS sequence"/>
</dbReference>
<keyword evidence="1" id="KW-0732">Signal</keyword>
<sequence>MKKFASLMAGAAALAMIAAPAMAGTVYQGSATGTVNLGFFGSLSGTTNNTFLVGLVDALNPTVNSNVSLITISGSSAANNGTAS</sequence>
<proteinExistence type="predicted"/>
<organism evidence="2 3">
    <name type="scientific">Brevundimonas nasdae</name>
    <dbReference type="NCBI Taxonomy" id="172043"/>
    <lineage>
        <taxon>Bacteria</taxon>
        <taxon>Pseudomonadati</taxon>
        <taxon>Pseudomonadota</taxon>
        <taxon>Alphaproteobacteria</taxon>
        <taxon>Caulobacterales</taxon>
        <taxon>Caulobacteraceae</taxon>
        <taxon>Brevundimonas</taxon>
    </lineage>
</organism>
<evidence type="ECO:0000313" key="3">
    <source>
        <dbReference type="Proteomes" id="UP000031166"/>
    </source>
</evidence>
<reference evidence="2 3" key="1">
    <citation type="submission" date="2014-12" db="EMBL/GenBank/DDBJ databases">
        <title>Genome sequencing of Brevundimonas nasdae TPW30.</title>
        <authorList>
            <person name="Tan P.W."/>
            <person name="Chan K.-G."/>
        </authorList>
    </citation>
    <scope>NUCLEOTIDE SEQUENCE [LARGE SCALE GENOMIC DNA]</scope>
    <source>
        <strain evidence="2 3">TPW30</strain>
    </source>
</reference>
<gene>
    <name evidence="2" type="ORF">RM53_02370</name>
</gene>
<feature type="signal peptide" evidence="1">
    <location>
        <begin position="1"/>
        <end position="23"/>
    </location>
</feature>
<comment type="caution">
    <text evidence="2">The sequence shown here is derived from an EMBL/GenBank/DDBJ whole genome shotgun (WGS) entry which is preliminary data.</text>
</comment>
<name>A0A0B4D2M7_9CAUL</name>
<feature type="non-terminal residue" evidence="2">
    <location>
        <position position="84"/>
    </location>
</feature>
<dbReference type="AlphaFoldDB" id="A0A0B4D2M7"/>
<feature type="chain" id="PRO_5002100856" evidence="1">
    <location>
        <begin position="24"/>
        <end position="84"/>
    </location>
</feature>
<evidence type="ECO:0000313" key="2">
    <source>
        <dbReference type="EMBL" id="KIC60941.1"/>
    </source>
</evidence>
<protein>
    <submittedName>
        <fullName evidence="2">Uncharacterized protein</fullName>
    </submittedName>
</protein>
<dbReference type="EMBL" id="JWSY01000003">
    <property type="protein sequence ID" value="KIC60941.1"/>
    <property type="molecule type" value="Genomic_DNA"/>
</dbReference>
<evidence type="ECO:0000256" key="1">
    <source>
        <dbReference type="SAM" id="SignalP"/>
    </source>
</evidence>